<evidence type="ECO:0000259" key="5">
    <source>
        <dbReference type="Pfam" id="PF13458"/>
    </source>
</evidence>
<dbReference type="Gene3D" id="3.40.50.2300">
    <property type="match status" value="2"/>
</dbReference>
<accession>A0AB39UWR6</accession>
<proteinExistence type="inferred from homology"/>
<dbReference type="Pfam" id="PF13458">
    <property type="entry name" value="Peripla_BP_6"/>
    <property type="match status" value="1"/>
</dbReference>
<feature type="domain" description="Leucine-binding protein" evidence="5">
    <location>
        <begin position="21"/>
        <end position="364"/>
    </location>
</feature>
<dbReference type="InterPro" id="IPR051010">
    <property type="entry name" value="BCAA_transport"/>
</dbReference>
<dbReference type="EMBL" id="CP154858">
    <property type="protein sequence ID" value="XDT72640.1"/>
    <property type="molecule type" value="Genomic_DNA"/>
</dbReference>
<dbReference type="RefSeq" id="WP_369601644.1">
    <property type="nucleotide sequence ID" value="NZ_CP154858.1"/>
</dbReference>
<dbReference type="InterPro" id="IPR028082">
    <property type="entry name" value="Peripla_BP_I"/>
</dbReference>
<feature type="signal peptide" evidence="4">
    <location>
        <begin position="1"/>
        <end position="19"/>
    </location>
</feature>
<evidence type="ECO:0000313" key="6">
    <source>
        <dbReference type="EMBL" id="XDT72640.1"/>
    </source>
</evidence>
<keyword evidence="2 4" id="KW-0732">Signal</keyword>
<dbReference type="InterPro" id="IPR028081">
    <property type="entry name" value="Leu-bd"/>
</dbReference>
<dbReference type="PANTHER" id="PTHR30483">
    <property type="entry name" value="LEUCINE-SPECIFIC-BINDING PROTEIN"/>
    <property type="match status" value="1"/>
</dbReference>
<comment type="similarity">
    <text evidence="1">Belongs to the leucine-binding protein family.</text>
</comment>
<dbReference type="KEGG" id="tcd:AAIA72_01265"/>
<sequence>MILRVLCLVCLFVAPLVSAGTITLGLNYPQTGRYAEQGREQHCAAQMAVDEINASGGILGQTVRLATRDSRSRPDIAVANVRELIVKEQAVMLFGGASSAVAIAAGKEAARHDRLYFGTLTYSNATTGAEGHRYMFRETYNAWMAARVLAKTLNSQYAGQRYFYLTADYTWGWSTEASLRRFTGTTDLQLNPGVKTPFPGARLTHFRDALKAAEASGAQVLVLVLFGDDMVRALTLAHQMGLKNKMAVVVPCLELGMAQKAGAGIMEGVIGAVPWSWQVPYQYDYPAGRKFVEAFSGRYKKRPSSSAASAYTIVYEYKDAVERAGTFDTARVIAELEGHRYRRLKDDQYWRAFDHQSVQTVYAVCGKPWQQVLQDPYRADYFELIDSLAGEEAAGTQEERTEARKAAGKPSRL</sequence>
<protein>
    <submittedName>
        <fullName evidence="6">Substrate-binding protein</fullName>
    </submittedName>
</protein>
<dbReference type="CDD" id="cd19987">
    <property type="entry name" value="PBP1_SBP-like"/>
    <property type="match status" value="1"/>
</dbReference>
<feature type="region of interest" description="Disordered" evidence="3">
    <location>
        <begin position="392"/>
        <end position="413"/>
    </location>
</feature>
<dbReference type="PANTHER" id="PTHR30483:SF6">
    <property type="entry name" value="PERIPLASMIC BINDING PROTEIN OF ABC TRANSPORTER FOR NATURAL AMINO ACIDS"/>
    <property type="match status" value="1"/>
</dbReference>
<organism evidence="6">
    <name type="scientific">Thermohahella caldifontis</name>
    <dbReference type="NCBI Taxonomy" id="3142973"/>
    <lineage>
        <taxon>Bacteria</taxon>
        <taxon>Pseudomonadati</taxon>
        <taxon>Pseudomonadota</taxon>
        <taxon>Gammaproteobacteria</taxon>
        <taxon>Oceanospirillales</taxon>
        <taxon>Hahellaceae</taxon>
        <taxon>Thermohahella</taxon>
    </lineage>
</organism>
<evidence type="ECO:0000256" key="1">
    <source>
        <dbReference type="ARBA" id="ARBA00010062"/>
    </source>
</evidence>
<evidence type="ECO:0000256" key="4">
    <source>
        <dbReference type="SAM" id="SignalP"/>
    </source>
</evidence>
<name>A0AB39UWR6_9GAMM</name>
<evidence type="ECO:0000256" key="2">
    <source>
        <dbReference type="ARBA" id="ARBA00022729"/>
    </source>
</evidence>
<feature type="chain" id="PRO_5044307349" evidence="4">
    <location>
        <begin position="20"/>
        <end position="413"/>
    </location>
</feature>
<reference evidence="6" key="1">
    <citation type="submission" date="2024-05" db="EMBL/GenBank/DDBJ databases">
        <title>Genome sequencing of novel strain.</title>
        <authorList>
            <person name="Ganbat D."/>
            <person name="Ganbat S."/>
            <person name="Lee S.-J."/>
        </authorList>
    </citation>
    <scope>NUCLEOTIDE SEQUENCE</scope>
    <source>
        <strain evidence="6">SMD15-11</strain>
    </source>
</reference>
<gene>
    <name evidence="6" type="ORF">AAIA72_01265</name>
</gene>
<dbReference type="AlphaFoldDB" id="A0AB39UWR6"/>
<evidence type="ECO:0000256" key="3">
    <source>
        <dbReference type="SAM" id="MobiDB-lite"/>
    </source>
</evidence>
<dbReference type="SUPFAM" id="SSF53822">
    <property type="entry name" value="Periplasmic binding protein-like I"/>
    <property type="match status" value="1"/>
</dbReference>